<keyword evidence="1" id="KW-0812">Transmembrane</keyword>
<keyword evidence="1" id="KW-0472">Membrane</keyword>
<dbReference type="Gene3D" id="3.30.70.100">
    <property type="match status" value="1"/>
</dbReference>
<reference evidence="3 4" key="1">
    <citation type="submission" date="2018-01" db="EMBL/GenBank/DDBJ databases">
        <title>Halomonas endophytica sp. nov., isolated from storage liquid in the stems of Populus euphratica.</title>
        <authorList>
            <person name="Chen C."/>
        </authorList>
    </citation>
    <scope>NUCLEOTIDE SEQUENCE [LARGE SCALE GENOMIC DNA]</scope>
    <source>
        <strain evidence="3 4">DSM 26881</strain>
    </source>
</reference>
<feature type="domain" description="ABM" evidence="2">
    <location>
        <begin position="26"/>
        <end position="91"/>
    </location>
</feature>
<evidence type="ECO:0000313" key="4">
    <source>
        <dbReference type="Proteomes" id="UP000235346"/>
    </source>
</evidence>
<keyword evidence="1" id="KW-1133">Transmembrane helix</keyword>
<dbReference type="OrthoDB" id="1494254at2"/>
<keyword evidence="4" id="KW-1185">Reference proteome</keyword>
<protein>
    <submittedName>
        <fullName evidence="3">Antibiotic biosynthesis monooxygenase</fullName>
    </submittedName>
</protein>
<evidence type="ECO:0000313" key="3">
    <source>
        <dbReference type="EMBL" id="PMR67040.1"/>
    </source>
</evidence>
<keyword evidence="3" id="KW-0503">Monooxygenase</keyword>
<evidence type="ECO:0000256" key="1">
    <source>
        <dbReference type="SAM" id="Phobius"/>
    </source>
</evidence>
<organism evidence="3 4">
    <name type="scientific">Halomonas heilongjiangensis</name>
    <dbReference type="NCBI Taxonomy" id="1387883"/>
    <lineage>
        <taxon>Bacteria</taxon>
        <taxon>Pseudomonadati</taxon>
        <taxon>Pseudomonadota</taxon>
        <taxon>Gammaproteobacteria</taxon>
        <taxon>Oceanospirillales</taxon>
        <taxon>Halomonadaceae</taxon>
        <taxon>Halomonas</taxon>
    </lineage>
</organism>
<dbReference type="PANTHER" id="PTHR40057">
    <property type="entry name" value="SLR1162 PROTEIN"/>
    <property type="match status" value="1"/>
</dbReference>
<dbReference type="SUPFAM" id="SSF54909">
    <property type="entry name" value="Dimeric alpha+beta barrel"/>
    <property type="match status" value="1"/>
</dbReference>
<dbReference type="AlphaFoldDB" id="A0A2N7TFU3"/>
<dbReference type="GO" id="GO:0004497">
    <property type="term" value="F:monooxygenase activity"/>
    <property type="evidence" value="ECO:0007669"/>
    <property type="project" value="UniProtKB-KW"/>
</dbReference>
<dbReference type="EMBL" id="PNRE01000103">
    <property type="protein sequence ID" value="PMR67040.1"/>
    <property type="molecule type" value="Genomic_DNA"/>
</dbReference>
<proteinExistence type="predicted"/>
<gene>
    <name evidence="3" type="ORF">C1H66_21520</name>
</gene>
<accession>A0A2N7TFU3</accession>
<name>A0A2N7TFU3_9GAMM</name>
<dbReference type="Pfam" id="PF03992">
    <property type="entry name" value="ABM"/>
    <property type="match status" value="1"/>
</dbReference>
<dbReference type="InterPro" id="IPR011008">
    <property type="entry name" value="Dimeric_a/b-barrel"/>
</dbReference>
<keyword evidence="3" id="KW-0560">Oxidoreductase</keyword>
<feature type="transmembrane region" description="Helical" evidence="1">
    <location>
        <begin position="130"/>
        <end position="148"/>
    </location>
</feature>
<dbReference type="InterPro" id="IPR007138">
    <property type="entry name" value="ABM_dom"/>
</dbReference>
<comment type="caution">
    <text evidence="3">The sequence shown here is derived from an EMBL/GenBank/DDBJ whole genome shotgun (WGS) entry which is preliminary data.</text>
</comment>
<dbReference type="PANTHER" id="PTHR40057:SF1">
    <property type="entry name" value="SLR1162 PROTEIN"/>
    <property type="match status" value="1"/>
</dbReference>
<feature type="transmembrane region" description="Helical" evidence="1">
    <location>
        <begin position="154"/>
        <end position="180"/>
    </location>
</feature>
<sequence>MDQEGNSGVQEYPERKDVTFHVKHCVRPGASARYEAWLREIIKAASDFPGHQGVHILRPQESESNYEIAVRFSSEEDARRWRDSTQRKDLMASIEKDLQEREVIEIHSGIDFWFTPLGSTAKQPSRWKQWLITTAVIWPLTMIVPALWGPVFDILPILGTWGVSHGLVAASIVALVVYLVMPRVVRLVSSWLFR</sequence>
<dbReference type="Proteomes" id="UP000235346">
    <property type="component" value="Unassembled WGS sequence"/>
</dbReference>
<evidence type="ECO:0000259" key="2">
    <source>
        <dbReference type="Pfam" id="PF03992"/>
    </source>
</evidence>
<dbReference type="InterPro" id="IPR038762">
    <property type="entry name" value="ABM_predict"/>
</dbReference>